<dbReference type="Gene3D" id="3.60.140.10">
    <property type="entry name" value="CNF1/YfiH-like putative cysteine hydrolases"/>
    <property type="match status" value="1"/>
</dbReference>
<evidence type="ECO:0000256" key="10">
    <source>
        <dbReference type="RuleBase" id="RU361274"/>
    </source>
</evidence>
<dbReference type="PANTHER" id="PTHR30616">
    <property type="entry name" value="UNCHARACTERIZED PROTEIN YFIH"/>
    <property type="match status" value="1"/>
</dbReference>
<keyword evidence="4" id="KW-0479">Metal-binding</keyword>
<evidence type="ECO:0000256" key="4">
    <source>
        <dbReference type="ARBA" id="ARBA00022723"/>
    </source>
</evidence>
<dbReference type="STRING" id="331678.Cphamn1_2510"/>
<dbReference type="GO" id="GO:0017061">
    <property type="term" value="F:S-methyl-5-thioadenosine phosphorylase activity"/>
    <property type="evidence" value="ECO:0007669"/>
    <property type="project" value="UniProtKB-EC"/>
</dbReference>
<dbReference type="GO" id="GO:0005507">
    <property type="term" value="F:copper ion binding"/>
    <property type="evidence" value="ECO:0007669"/>
    <property type="project" value="TreeGrafter"/>
</dbReference>
<evidence type="ECO:0000256" key="2">
    <source>
        <dbReference type="ARBA" id="ARBA00007353"/>
    </source>
</evidence>
<dbReference type="EMBL" id="CP001101">
    <property type="protein sequence ID" value="ACE05404.1"/>
    <property type="molecule type" value="Genomic_DNA"/>
</dbReference>
<evidence type="ECO:0000256" key="5">
    <source>
        <dbReference type="ARBA" id="ARBA00022801"/>
    </source>
</evidence>
<evidence type="ECO:0000256" key="8">
    <source>
        <dbReference type="ARBA" id="ARBA00048968"/>
    </source>
</evidence>
<evidence type="ECO:0000256" key="6">
    <source>
        <dbReference type="ARBA" id="ARBA00022833"/>
    </source>
</evidence>
<organism evidence="11">
    <name type="scientific">Chlorobium phaeobacteroides (strain BS1)</name>
    <dbReference type="NCBI Taxonomy" id="331678"/>
    <lineage>
        <taxon>Bacteria</taxon>
        <taxon>Pseudomonadati</taxon>
        <taxon>Chlorobiota</taxon>
        <taxon>Chlorobiia</taxon>
        <taxon>Chlorobiales</taxon>
        <taxon>Chlorobiaceae</taxon>
        <taxon>Chlorobium/Pelodictyon group</taxon>
        <taxon>Chlorobium</taxon>
    </lineage>
</organism>
<comment type="catalytic activity">
    <reaction evidence="1">
        <text>inosine + phosphate = alpha-D-ribose 1-phosphate + hypoxanthine</text>
        <dbReference type="Rhea" id="RHEA:27646"/>
        <dbReference type="ChEBI" id="CHEBI:17368"/>
        <dbReference type="ChEBI" id="CHEBI:17596"/>
        <dbReference type="ChEBI" id="CHEBI:43474"/>
        <dbReference type="ChEBI" id="CHEBI:57720"/>
        <dbReference type="EC" id="2.4.2.1"/>
    </reaction>
    <physiologicalReaction direction="left-to-right" evidence="1">
        <dbReference type="Rhea" id="RHEA:27647"/>
    </physiologicalReaction>
</comment>
<evidence type="ECO:0000313" key="11">
    <source>
        <dbReference type="EMBL" id="ACE05404.1"/>
    </source>
</evidence>
<comment type="catalytic activity">
    <reaction evidence="9">
        <text>S-methyl-5'-thioadenosine + phosphate = 5-(methylsulfanyl)-alpha-D-ribose 1-phosphate + adenine</text>
        <dbReference type="Rhea" id="RHEA:11852"/>
        <dbReference type="ChEBI" id="CHEBI:16708"/>
        <dbReference type="ChEBI" id="CHEBI:17509"/>
        <dbReference type="ChEBI" id="CHEBI:43474"/>
        <dbReference type="ChEBI" id="CHEBI:58533"/>
        <dbReference type="EC" id="2.4.2.28"/>
    </reaction>
    <physiologicalReaction direction="left-to-right" evidence="9">
        <dbReference type="Rhea" id="RHEA:11853"/>
    </physiologicalReaction>
</comment>
<dbReference type="Pfam" id="PF02578">
    <property type="entry name" value="Cu-oxidase_4"/>
    <property type="match status" value="1"/>
</dbReference>
<accession>B3EQA6</accession>
<dbReference type="eggNOG" id="COG1496">
    <property type="taxonomic scope" value="Bacteria"/>
</dbReference>
<comment type="catalytic activity">
    <reaction evidence="8">
        <text>adenosine + phosphate = alpha-D-ribose 1-phosphate + adenine</text>
        <dbReference type="Rhea" id="RHEA:27642"/>
        <dbReference type="ChEBI" id="CHEBI:16335"/>
        <dbReference type="ChEBI" id="CHEBI:16708"/>
        <dbReference type="ChEBI" id="CHEBI:43474"/>
        <dbReference type="ChEBI" id="CHEBI:57720"/>
        <dbReference type="EC" id="2.4.2.1"/>
    </reaction>
    <physiologicalReaction direction="left-to-right" evidence="8">
        <dbReference type="Rhea" id="RHEA:27643"/>
    </physiologicalReaction>
</comment>
<dbReference type="CDD" id="cd16833">
    <property type="entry name" value="YfiH"/>
    <property type="match status" value="1"/>
</dbReference>
<comment type="catalytic activity">
    <reaction evidence="7">
        <text>adenosine + H2O + H(+) = inosine + NH4(+)</text>
        <dbReference type="Rhea" id="RHEA:24408"/>
        <dbReference type="ChEBI" id="CHEBI:15377"/>
        <dbReference type="ChEBI" id="CHEBI:15378"/>
        <dbReference type="ChEBI" id="CHEBI:16335"/>
        <dbReference type="ChEBI" id="CHEBI:17596"/>
        <dbReference type="ChEBI" id="CHEBI:28938"/>
        <dbReference type="EC" id="3.5.4.4"/>
    </reaction>
    <physiologicalReaction direction="left-to-right" evidence="7">
        <dbReference type="Rhea" id="RHEA:24409"/>
    </physiologicalReaction>
</comment>
<sequence length="249" mass="27174">MKQPEIFSQFTDLVALQTTRHGGISPKPFDSLNLGTNTGDDPSNILLNRKLLCRSIGIDPVSLVTAEQVHGIKIFHATTGGQYSGYDAFITNQKDLFLGILTADCFPVLIYDRKNKAAGAAHAGWKGAAENISGMTVEAMKKQFGTSPSDCLVWIGTGISGKEYEVSREVASRFDSRYLNPSRDGRFLLDLASVNLDQMLETGIPPASVETSPFCTVRNNSDFFSYRKQGGTTGRMISLIGLRSKNRIP</sequence>
<dbReference type="GO" id="GO:0016787">
    <property type="term" value="F:hydrolase activity"/>
    <property type="evidence" value="ECO:0007669"/>
    <property type="project" value="UniProtKB-KW"/>
</dbReference>
<keyword evidence="5" id="KW-0378">Hydrolase</keyword>
<evidence type="ECO:0000256" key="1">
    <source>
        <dbReference type="ARBA" id="ARBA00000553"/>
    </source>
</evidence>
<dbReference type="PANTHER" id="PTHR30616:SF2">
    <property type="entry name" value="PURINE NUCLEOSIDE PHOSPHORYLASE LACC1"/>
    <property type="match status" value="1"/>
</dbReference>
<reference evidence="11" key="1">
    <citation type="submission" date="2008-06" db="EMBL/GenBank/DDBJ databases">
        <title>Complete sequence of Chlorobium phaeobacteroides BS1.</title>
        <authorList>
            <consortium name="US DOE Joint Genome Institute"/>
            <person name="Lucas S."/>
            <person name="Copeland A."/>
            <person name="Lapidus A."/>
            <person name="Glavina del Rio T."/>
            <person name="Dalin E."/>
            <person name="Tice H."/>
            <person name="Bruce D."/>
            <person name="Goodwin L."/>
            <person name="Pitluck S."/>
            <person name="Schmutz J."/>
            <person name="Larimer F."/>
            <person name="Land M."/>
            <person name="Hauser L."/>
            <person name="Kyrpides N."/>
            <person name="Ovchinnikova G."/>
            <person name="Li T."/>
            <person name="Liu Z."/>
            <person name="Zhao F."/>
            <person name="Overmann J."/>
            <person name="Bryant D.A."/>
            <person name="Richardson P."/>
        </authorList>
    </citation>
    <scope>NUCLEOTIDE SEQUENCE [LARGE SCALE GENOMIC DNA]</scope>
    <source>
        <strain evidence="11">BS1</strain>
    </source>
</reference>
<dbReference type="NCBIfam" id="TIGR00726">
    <property type="entry name" value="peptidoglycan editing factor PgeF"/>
    <property type="match status" value="1"/>
</dbReference>
<dbReference type="InterPro" id="IPR003730">
    <property type="entry name" value="Cu_polyphenol_OxRdtase"/>
</dbReference>
<evidence type="ECO:0000256" key="7">
    <source>
        <dbReference type="ARBA" id="ARBA00047989"/>
    </source>
</evidence>
<comment type="similarity">
    <text evidence="2 10">Belongs to the purine nucleoside phosphorylase YfiH/LACC1 family.</text>
</comment>
<dbReference type="SUPFAM" id="SSF64438">
    <property type="entry name" value="CNF1/YfiH-like putative cysteine hydrolases"/>
    <property type="match status" value="1"/>
</dbReference>
<dbReference type="OrthoDB" id="4279at2"/>
<gene>
    <name evidence="11" type="ordered locus">Cphamn1_2510</name>
</gene>
<dbReference type="InterPro" id="IPR038371">
    <property type="entry name" value="Cu_polyphenol_OxRdtase_sf"/>
</dbReference>
<dbReference type="InterPro" id="IPR011324">
    <property type="entry name" value="Cytotoxic_necrot_fac-like_cat"/>
</dbReference>
<proteinExistence type="inferred from homology"/>
<dbReference type="HOGENOM" id="CLU_065784_1_1_10"/>
<keyword evidence="3" id="KW-0808">Transferase</keyword>
<protein>
    <recommendedName>
        <fullName evidence="10">Purine nucleoside phosphorylase</fullName>
    </recommendedName>
</protein>
<name>B3EQA6_CHLPB</name>
<dbReference type="AlphaFoldDB" id="B3EQA6"/>
<keyword evidence="6" id="KW-0862">Zinc</keyword>
<dbReference type="KEGG" id="cpb:Cphamn1_2510"/>
<evidence type="ECO:0000256" key="9">
    <source>
        <dbReference type="ARBA" id="ARBA00049893"/>
    </source>
</evidence>
<evidence type="ECO:0000256" key="3">
    <source>
        <dbReference type="ARBA" id="ARBA00022679"/>
    </source>
</evidence>